<accession>L9KM16</accession>
<comment type="similarity">
    <text evidence="3">Belongs to the thymidylate synthase family.</text>
</comment>
<comment type="similarity">
    <text evidence="4">Belongs to the clusterin family.</text>
</comment>
<dbReference type="CDD" id="cd00351">
    <property type="entry name" value="TS_Pyrimidine_HMase"/>
    <property type="match status" value="1"/>
</dbReference>
<dbReference type="EC" id="2.1.1.45" evidence="5"/>
<feature type="signal peptide" evidence="16">
    <location>
        <begin position="1"/>
        <end position="20"/>
    </location>
</feature>
<comment type="pathway">
    <text evidence="2">Pyrimidine metabolism; dTTP biosynthesis.</text>
</comment>
<feature type="domain" description="Clusterin N-terminal" evidence="17">
    <location>
        <begin position="26"/>
        <end position="235"/>
    </location>
</feature>
<feature type="active site" evidence="14">
    <location>
        <position position="582"/>
    </location>
</feature>
<dbReference type="eggNOG" id="ENOG502QQ44">
    <property type="taxonomic scope" value="Eukaryota"/>
</dbReference>
<dbReference type="SUPFAM" id="SSF55831">
    <property type="entry name" value="Thymidylate synthase/dCMP hydroxymethylase"/>
    <property type="match status" value="1"/>
</dbReference>
<dbReference type="InterPro" id="IPR023451">
    <property type="entry name" value="Thymidate_synth/dCMP_Mease_dom"/>
</dbReference>
<dbReference type="FunCoup" id="L9KM16">
    <property type="interactions" value="34"/>
</dbReference>
<dbReference type="SMART" id="SM00035">
    <property type="entry name" value="CLa"/>
    <property type="match status" value="1"/>
</dbReference>
<dbReference type="HAMAP" id="MF_00008">
    <property type="entry name" value="Thymidy_synth_bact"/>
    <property type="match status" value="1"/>
</dbReference>
<reference evidence="20" key="1">
    <citation type="submission" date="2012-07" db="EMBL/GenBank/DDBJ databases">
        <title>Genome of the Chinese tree shrew, a rising model animal genetically related to primates.</title>
        <authorList>
            <person name="Zhang G."/>
            <person name="Fan Y."/>
            <person name="Yao Y."/>
            <person name="Huang Z."/>
        </authorList>
    </citation>
    <scope>NUCLEOTIDE SEQUENCE [LARGE SCALE GENOMIC DNA]</scope>
</reference>
<dbReference type="PANTHER" id="PTHR11548">
    <property type="entry name" value="THYMIDYLATE SYNTHASE 1"/>
    <property type="match status" value="1"/>
</dbReference>
<feature type="chain" id="PRO_5003999619" description="Thymidylate synthase" evidence="16">
    <location>
        <begin position="21"/>
        <end position="676"/>
    </location>
</feature>
<gene>
    <name evidence="19" type="ORF">TREES_T100009940</name>
</gene>
<dbReference type="InterPro" id="IPR016014">
    <property type="entry name" value="Clusterin_N"/>
</dbReference>
<evidence type="ECO:0000256" key="4">
    <source>
        <dbReference type="ARBA" id="ARBA00010069"/>
    </source>
</evidence>
<organism evidence="19 20">
    <name type="scientific">Tupaia chinensis</name>
    <name type="common">Chinese tree shrew</name>
    <name type="synonym">Tupaia belangeri chinensis</name>
    <dbReference type="NCBI Taxonomy" id="246437"/>
    <lineage>
        <taxon>Eukaryota</taxon>
        <taxon>Metazoa</taxon>
        <taxon>Chordata</taxon>
        <taxon>Craniata</taxon>
        <taxon>Vertebrata</taxon>
        <taxon>Euteleostomi</taxon>
        <taxon>Mammalia</taxon>
        <taxon>Eutheria</taxon>
        <taxon>Euarchontoglires</taxon>
        <taxon>Scandentia</taxon>
        <taxon>Tupaiidae</taxon>
        <taxon>Tupaia</taxon>
    </lineage>
</organism>
<keyword evidence="8" id="KW-0489">Methyltransferase</keyword>
<dbReference type="PROSITE" id="PS00091">
    <property type="entry name" value="THYMIDYLATE_SYNTHASE"/>
    <property type="match status" value="1"/>
</dbReference>
<evidence type="ECO:0000256" key="5">
    <source>
        <dbReference type="ARBA" id="ARBA00011947"/>
    </source>
</evidence>
<evidence type="ECO:0000256" key="11">
    <source>
        <dbReference type="ARBA" id="ARBA00022729"/>
    </source>
</evidence>
<dbReference type="AlphaFoldDB" id="L9KM16"/>
<name>L9KM16_TUPCH</name>
<dbReference type="GO" id="GO:0005829">
    <property type="term" value="C:cytosol"/>
    <property type="evidence" value="ECO:0007669"/>
    <property type="project" value="TreeGrafter"/>
</dbReference>
<protein>
    <recommendedName>
        <fullName evidence="6">Thymidylate synthase</fullName>
        <ecNumber evidence="5">2.1.1.45</ecNumber>
    </recommendedName>
</protein>
<dbReference type="InterPro" id="IPR036926">
    <property type="entry name" value="Thymidate_synth/dCMP_Mease_sf"/>
</dbReference>
<evidence type="ECO:0000256" key="8">
    <source>
        <dbReference type="ARBA" id="ARBA00022603"/>
    </source>
</evidence>
<dbReference type="PANTHER" id="PTHR11548:SF2">
    <property type="entry name" value="THYMIDYLATE SYNTHASE"/>
    <property type="match status" value="1"/>
</dbReference>
<dbReference type="InParanoid" id="L9KM16"/>
<dbReference type="NCBIfam" id="TIGR03284">
    <property type="entry name" value="thym_sym"/>
    <property type="match status" value="1"/>
</dbReference>
<feature type="domain" description="Clusterin C-terminal" evidence="18">
    <location>
        <begin position="236"/>
        <end position="453"/>
    </location>
</feature>
<reference evidence="20" key="2">
    <citation type="journal article" date="2013" name="Nat. Commun.">
        <title>Genome of the Chinese tree shrew.</title>
        <authorList>
            <person name="Fan Y."/>
            <person name="Huang Z.Y."/>
            <person name="Cao C.C."/>
            <person name="Chen C.S."/>
            <person name="Chen Y.X."/>
            <person name="Fan D.D."/>
            <person name="He J."/>
            <person name="Hou H.L."/>
            <person name="Hu L."/>
            <person name="Hu X.T."/>
            <person name="Jiang X.T."/>
            <person name="Lai R."/>
            <person name="Lang Y.S."/>
            <person name="Liang B."/>
            <person name="Liao S.G."/>
            <person name="Mu D."/>
            <person name="Ma Y.Y."/>
            <person name="Niu Y.Y."/>
            <person name="Sun X.Q."/>
            <person name="Xia J.Q."/>
            <person name="Xiao J."/>
            <person name="Xiong Z.Q."/>
            <person name="Xu L."/>
            <person name="Yang L."/>
            <person name="Zhang Y."/>
            <person name="Zhao W."/>
            <person name="Zhao X.D."/>
            <person name="Zheng Y.T."/>
            <person name="Zhou J.M."/>
            <person name="Zhu Y.B."/>
            <person name="Zhang G.J."/>
            <person name="Wang J."/>
            <person name="Yao Y.G."/>
        </authorList>
    </citation>
    <scope>NUCLEOTIDE SEQUENCE [LARGE SCALE GENOMIC DNA]</scope>
</reference>
<evidence type="ECO:0000313" key="20">
    <source>
        <dbReference type="Proteomes" id="UP000011518"/>
    </source>
</evidence>
<dbReference type="InterPro" id="IPR020940">
    <property type="entry name" value="Thymidylate_synthase_AS"/>
</dbReference>
<dbReference type="PRINTS" id="PR00108">
    <property type="entry name" value="THYMDSNTHASE"/>
</dbReference>
<keyword evidence="11 16" id="KW-0732">Signal</keyword>
<dbReference type="GO" id="GO:0006231">
    <property type="term" value="P:dTMP biosynthetic process"/>
    <property type="evidence" value="ECO:0007669"/>
    <property type="project" value="InterPro"/>
</dbReference>
<dbReference type="GO" id="GO:0005576">
    <property type="term" value="C:extracellular region"/>
    <property type="evidence" value="ECO:0007669"/>
    <property type="project" value="UniProtKB-SubCell"/>
</dbReference>
<evidence type="ECO:0000256" key="15">
    <source>
        <dbReference type="SAM" id="Coils"/>
    </source>
</evidence>
<dbReference type="Gene3D" id="3.30.572.10">
    <property type="entry name" value="Thymidylate synthase/dCMP hydroxymethylase domain"/>
    <property type="match status" value="2"/>
</dbReference>
<dbReference type="FunFam" id="3.30.572.10:FF:000008">
    <property type="entry name" value="thymidylate synthase isoform X2"/>
    <property type="match status" value="1"/>
</dbReference>
<keyword evidence="13" id="KW-0325">Glycoprotein</keyword>
<dbReference type="SMART" id="SM00030">
    <property type="entry name" value="CLb"/>
    <property type="match status" value="1"/>
</dbReference>
<keyword evidence="10" id="KW-0545">Nucleotide biosynthesis</keyword>
<feature type="coiled-coil region" evidence="15">
    <location>
        <begin position="54"/>
        <end position="102"/>
    </location>
</feature>
<sequence>MKLPLLAFLVYLLWSKACHCAPTWKDKTAVGGNLKSFSEAGEKEEEVKKALIGIKQMKIMMERKEEEHTNLMETLKKFREEKQEALKLMNEVQEHLDEEEKLCQASSADAWDKCSSCLQSKCMRFYTSCQPRWSSMKNTMEQYFRKIYQFLFPFHEDSEKDLLVSEKLAEEDAQLTQMEDVFSQLTMDVKSLFNRSFNVFKQMQQEFDQNFQLYFMSDTDLTEPYFFPASSKEPTKKIDFVQSWDIPNFFQLFCNFSLSVYESVSETITETLNAIKDLPKEDKDPNHGSLISKILPVWDKELCGELGQNRSECFEFHEKCQKCQDYLSEDCPEVPQLHTELDEALQLVNISNQQYAQVLQMTQRHLEDTTYLMEQMREKFGWVSELVNQTSGMEDIFNSMKPAAQERDAEPRSAHGELQYLGQVEHILRCGARKEDRTGTGTLSVFGMQARYSLRDEFPLLTTKRVFWKGVLEELLWFIKGSTNAKELSSKGVKIWDANGSRDFLDSQGFSTREEGDLGPVYGFQWRHFGAEYKNMDSDYSGQGVDQLQKVIDTIKANPNDRRLIMCAWNPKDLPLMALPPCHALCQFYVVDGELSCQLYQRSGDMGLGVPFNIASYALLTYMIAHITGLKLQREPRPFPKLKILRKVEKIDDFKAEDFQIEGYNPHPTIKMEMAL</sequence>
<evidence type="ECO:0000256" key="6">
    <source>
        <dbReference type="ARBA" id="ARBA00015931"/>
    </source>
</evidence>
<dbReference type="GO" id="GO:0005739">
    <property type="term" value="C:mitochondrion"/>
    <property type="evidence" value="ECO:0007669"/>
    <property type="project" value="TreeGrafter"/>
</dbReference>
<evidence type="ECO:0000256" key="14">
    <source>
        <dbReference type="PROSITE-ProRule" id="PRU10016"/>
    </source>
</evidence>
<dbReference type="Pfam" id="PF00303">
    <property type="entry name" value="Thymidylat_synt"/>
    <property type="match status" value="1"/>
</dbReference>
<dbReference type="InterPro" id="IPR045097">
    <property type="entry name" value="Thymidate_synth/dCMP_Mease"/>
</dbReference>
<evidence type="ECO:0000256" key="3">
    <source>
        <dbReference type="ARBA" id="ARBA00009972"/>
    </source>
</evidence>
<evidence type="ECO:0000256" key="12">
    <source>
        <dbReference type="ARBA" id="ARBA00023157"/>
    </source>
</evidence>
<comment type="subcellular location">
    <subcellularLocation>
        <location evidence="1">Secreted</location>
    </subcellularLocation>
</comment>
<evidence type="ECO:0000256" key="2">
    <source>
        <dbReference type="ARBA" id="ARBA00004992"/>
    </source>
</evidence>
<dbReference type="STRING" id="246437.L9KM16"/>
<keyword evidence="20" id="KW-1185">Reference proteome</keyword>
<dbReference type="Pfam" id="PF01093">
    <property type="entry name" value="Clusterin"/>
    <property type="match status" value="1"/>
</dbReference>
<dbReference type="GO" id="GO:0032259">
    <property type="term" value="P:methylation"/>
    <property type="evidence" value="ECO:0007669"/>
    <property type="project" value="UniProtKB-KW"/>
</dbReference>
<dbReference type="InterPro" id="IPR016015">
    <property type="entry name" value="Clusterin_C"/>
</dbReference>
<evidence type="ECO:0000256" key="16">
    <source>
        <dbReference type="SAM" id="SignalP"/>
    </source>
</evidence>
<evidence type="ECO:0000256" key="1">
    <source>
        <dbReference type="ARBA" id="ARBA00004613"/>
    </source>
</evidence>
<proteinExistence type="inferred from homology"/>
<evidence type="ECO:0000259" key="18">
    <source>
        <dbReference type="SMART" id="SM00035"/>
    </source>
</evidence>
<keyword evidence="7" id="KW-0964">Secreted</keyword>
<keyword evidence="12" id="KW-1015">Disulfide bond</keyword>
<dbReference type="EMBL" id="KB320761">
    <property type="protein sequence ID" value="ELW63803.1"/>
    <property type="molecule type" value="Genomic_DNA"/>
</dbReference>
<dbReference type="Proteomes" id="UP000011518">
    <property type="component" value="Unassembled WGS sequence"/>
</dbReference>
<dbReference type="GO" id="GO:0004799">
    <property type="term" value="F:thymidylate synthase activity"/>
    <property type="evidence" value="ECO:0007669"/>
    <property type="project" value="UniProtKB-EC"/>
</dbReference>
<dbReference type="InterPro" id="IPR000398">
    <property type="entry name" value="Thymidylate_synthase"/>
</dbReference>
<evidence type="ECO:0000256" key="13">
    <source>
        <dbReference type="ARBA" id="ARBA00023180"/>
    </source>
</evidence>
<evidence type="ECO:0000313" key="19">
    <source>
        <dbReference type="EMBL" id="ELW63803.1"/>
    </source>
</evidence>
<evidence type="ECO:0000256" key="7">
    <source>
        <dbReference type="ARBA" id="ARBA00022525"/>
    </source>
</evidence>
<keyword evidence="9" id="KW-0808">Transferase</keyword>
<evidence type="ECO:0000256" key="10">
    <source>
        <dbReference type="ARBA" id="ARBA00022727"/>
    </source>
</evidence>
<evidence type="ECO:0000256" key="9">
    <source>
        <dbReference type="ARBA" id="ARBA00022679"/>
    </source>
</evidence>
<evidence type="ECO:0000259" key="17">
    <source>
        <dbReference type="SMART" id="SM00030"/>
    </source>
</evidence>
<dbReference type="InterPro" id="IPR000753">
    <property type="entry name" value="Clusterin-like"/>
</dbReference>
<keyword evidence="15" id="KW-0175">Coiled coil</keyword>